<accession>A0ABR6KAH5</accession>
<evidence type="ECO:0000256" key="1">
    <source>
        <dbReference type="ARBA" id="ARBA00007768"/>
    </source>
</evidence>
<evidence type="ECO:0000313" key="4">
    <source>
        <dbReference type="Proteomes" id="UP000584663"/>
    </source>
</evidence>
<reference evidence="3 4" key="1">
    <citation type="submission" date="2020-08" db="EMBL/GenBank/DDBJ databases">
        <title>Genomic Encyclopedia of Type Strains, Phase IV (KMG-IV): sequencing the most valuable type-strain genomes for metagenomic binning, comparative biology and taxonomic classification.</title>
        <authorList>
            <person name="Goeker M."/>
        </authorList>
    </citation>
    <scope>NUCLEOTIDE SEQUENCE [LARGE SCALE GENOMIC DNA]</scope>
    <source>
        <strain evidence="3 4">DSM 14562</strain>
    </source>
</reference>
<dbReference type="PANTHER" id="PTHR12598">
    <property type="entry name" value="COPPER HOMEOSTASIS PROTEIN CUTC"/>
    <property type="match status" value="1"/>
</dbReference>
<proteinExistence type="inferred from homology"/>
<dbReference type="PANTHER" id="PTHR12598:SF0">
    <property type="entry name" value="COPPER HOMEOSTASIS PROTEIN CUTC HOMOLOG"/>
    <property type="match status" value="1"/>
</dbReference>
<keyword evidence="4" id="KW-1185">Reference proteome</keyword>
<organism evidence="3 4">
    <name type="scientific">Sphingomonas yabuuchiae</name>
    <dbReference type="NCBI Taxonomy" id="172044"/>
    <lineage>
        <taxon>Bacteria</taxon>
        <taxon>Pseudomonadati</taxon>
        <taxon>Pseudomonadota</taxon>
        <taxon>Alphaproteobacteria</taxon>
        <taxon>Sphingomonadales</taxon>
        <taxon>Sphingomonadaceae</taxon>
        <taxon>Sphingomonas</taxon>
    </lineage>
</organism>
<dbReference type="InterPro" id="IPR036822">
    <property type="entry name" value="CutC-like_dom_sf"/>
</dbReference>
<dbReference type="InterPro" id="IPR005627">
    <property type="entry name" value="CutC-like"/>
</dbReference>
<gene>
    <name evidence="2" type="primary">cutC</name>
    <name evidence="3" type="ORF">GGQ89_002271</name>
</gene>
<dbReference type="Gene3D" id="3.20.20.380">
    <property type="entry name" value="Copper homeostasis (CutC) domain"/>
    <property type="match status" value="1"/>
</dbReference>
<comment type="similarity">
    <text evidence="1 2">Belongs to the CutC family.</text>
</comment>
<protein>
    <recommendedName>
        <fullName evidence="2">PF03932 family protein CutC</fullName>
    </recommendedName>
</protein>
<dbReference type="EMBL" id="JACHNX010000008">
    <property type="protein sequence ID" value="MBB4610044.1"/>
    <property type="molecule type" value="Genomic_DNA"/>
</dbReference>
<dbReference type="RefSeq" id="WP_240456374.1">
    <property type="nucleotide sequence ID" value="NZ_JACHNX010000008.1"/>
</dbReference>
<comment type="subcellular location">
    <subcellularLocation>
        <location evidence="2">Cytoplasm</location>
    </subcellularLocation>
</comment>
<dbReference type="Pfam" id="PF03932">
    <property type="entry name" value="CutC"/>
    <property type="match status" value="1"/>
</dbReference>
<dbReference type="HAMAP" id="MF_00795">
    <property type="entry name" value="CutC"/>
    <property type="match status" value="1"/>
</dbReference>
<keyword evidence="2" id="KW-0963">Cytoplasm</keyword>
<comment type="caution">
    <text evidence="3">The sequence shown here is derived from an EMBL/GenBank/DDBJ whole genome shotgun (WGS) entry which is preliminary data.</text>
</comment>
<dbReference type="SUPFAM" id="SSF110395">
    <property type="entry name" value="CutC-like"/>
    <property type="match status" value="1"/>
</dbReference>
<sequence>MVMSPVRAEAPLLEICVDDADGVAAVVAAGADRIELCGALGLGGLTPSAALVAHAVESGVPVHAMVRPRDGDFRYDRADMGLATKEIRHMVAMGVAGVVVGAMEDDQRLDLDMLARWREAAAGVAIVLHRAIDLVADPVEAVGQAAELGYDHILTSGGAATAEQGADVIAKMVEVANGRLSIIAGSGVSADNVGALIARTGVDAVHASASVREDWGDSRVLGMGFAVGPRRRTSADRIAAIRQKIGEG</sequence>
<dbReference type="Proteomes" id="UP000584663">
    <property type="component" value="Unassembled WGS sequence"/>
</dbReference>
<evidence type="ECO:0000256" key="2">
    <source>
        <dbReference type="HAMAP-Rule" id="MF_00795"/>
    </source>
</evidence>
<evidence type="ECO:0000313" key="3">
    <source>
        <dbReference type="EMBL" id="MBB4610044.1"/>
    </source>
</evidence>
<name>A0ABR6KAH5_9SPHN</name>
<comment type="caution">
    <text evidence="2">Once thought to be involved in copper homeostasis, experiments in E.coli have shown this is not the case.</text>
</comment>